<evidence type="ECO:0000256" key="2">
    <source>
        <dbReference type="ARBA" id="ARBA00023033"/>
    </source>
</evidence>
<evidence type="ECO:0000259" key="3">
    <source>
        <dbReference type="Pfam" id="PF00296"/>
    </source>
</evidence>
<dbReference type="PANTHER" id="PTHR30137">
    <property type="entry name" value="LUCIFERASE-LIKE MONOOXYGENASE"/>
    <property type="match status" value="1"/>
</dbReference>
<reference evidence="4 5" key="1">
    <citation type="submission" date="2024-04" db="EMBL/GenBank/DDBJ databases">
        <authorList>
            <person name="Cremers G."/>
        </authorList>
    </citation>
    <scope>NUCLEOTIDE SEQUENCE [LARGE SCALE GENOMIC DNA]</scope>
    <source>
        <strain evidence="4">MeCH1-AG</strain>
    </source>
</reference>
<keyword evidence="2" id="KW-0503">Monooxygenase</keyword>
<dbReference type="InterPro" id="IPR036661">
    <property type="entry name" value="Luciferase-like_sf"/>
</dbReference>
<dbReference type="Proteomes" id="UP001497493">
    <property type="component" value="Chromosome"/>
</dbReference>
<keyword evidence="1" id="KW-0560">Oxidoreductase</keyword>
<dbReference type="InterPro" id="IPR011251">
    <property type="entry name" value="Luciferase-like_dom"/>
</dbReference>
<dbReference type="Gene3D" id="3.20.20.30">
    <property type="entry name" value="Luciferase-like domain"/>
    <property type="match status" value="1"/>
</dbReference>
<protein>
    <submittedName>
        <fullName evidence="4">Flavin-dependent oxidoreductase, F420-dependent methylene-tetrahydromethanopterin reductase</fullName>
    </submittedName>
</protein>
<gene>
    <name evidence="4" type="ORF">MECH1_V1_0029</name>
</gene>
<evidence type="ECO:0000313" key="5">
    <source>
        <dbReference type="Proteomes" id="UP001497493"/>
    </source>
</evidence>
<name>A0ABM9NDZ6_9GAMM</name>
<dbReference type="EMBL" id="OZ026884">
    <property type="protein sequence ID" value="CAL1238817.1"/>
    <property type="molecule type" value="Genomic_DNA"/>
</dbReference>
<dbReference type="RefSeq" id="WP_348758430.1">
    <property type="nucleotide sequence ID" value="NZ_OZ026884.1"/>
</dbReference>
<sequence>MNLGIFCFYENYAGDYRKTLADQLRLVQHAEHLGFQEAWVAEHHFNDFGVSPSILLLLTHLAAHTSRIRLGTAALLLPFHDPIKVAEDIATLDQLSAGRLLLGVGRGGPFPLQNQHFRTPAAISRDKLLEALELVTRLLYEDQVSHAGTHFQCDGVTIHPKPLQRPIPVHLATQDDAGVAYAARHGLKLLGAQPWTLPQLQAVLARYRAVDGSCPASLTLLRTFFVAKTREAARDQALPALQRFSERLRRIIDTGGASWASGVKPDVEALLDNALIGDVAECRDKLQRFHAELDLAGLVLKPAALDLEANLQSLTLFNDEVRPYV</sequence>
<accession>A0ABM9NDZ6</accession>
<evidence type="ECO:0000313" key="4">
    <source>
        <dbReference type="EMBL" id="CAL1238817.1"/>
    </source>
</evidence>
<keyword evidence="5" id="KW-1185">Reference proteome</keyword>
<organism evidence="4 5">
    <name type="scientific">Candidatus Methylocalor cossyra</name>
    <dbReference type="NCBI Taxonomy" id="3108543"/>
    <lineage>
        <taxon>Bacteria</taxon>
        <taxon>Pseudomonadati</taxon>
        <taxon>Pseudomonadota</taxon>
        <taxon>Gammaproteobacteria</taxon>
        <taxon>Methylococcales</taxon>
        <taxon>Methylococcaceae</taxon>
        <taxon>Candidatus Methylocalor</taxon>
    </lineage>
</organism>
<dbReference type="PANTHER" id="PTHR30137:SF8">
    <property type="entry name" value="BLR5498 PROTEIN"/>
    <property type="match status" value="1"/>
</dbReference>
<proteinExistence type="predicted"/>
<feature type="domain" description="Luciferase-like" evidence="3">
    <location>
        <begin position="1"/>
        <end position="290"/>
    </location>
</feature>
<dbReference type="InterPro" id="IPR050766">
    <property type="entry name" value="Bact_Lucif_Oxidored"/>
</dbReference>
<evidence type="ECO:0000256" key="1">
    <source>
        <dbReference type="ARBA" id="ARBA00023002"/>
    </source>
</evidence>
<dbReference type="Pfam" id="PF00296">
    <property type="entry name" value="Bac_luciferase"/>
    <property type="match status" value="1"/>
</dbReference>
<dbReference type="SUPFAM" id="SSF51679">
    <property type="entry name" value="Bacterial luciferase-like"/>
    <property type="match status" value="1"/>
</dbReference>